<dbReference type="EC" id="2.1.1.72" evidence="2"/>
<proteinExistence type="inferred from homology"/>
<comment type="catalytic activity">
    <reaction evidence="6">
        <text>a 2'-deoxyadenosine in DNA + S-adenosyl-L-methionine = an N(6)-methyl-2'-deoxyadenosine in DNA + S-adenosyl-L-homocysteine + H(+)</text>
        <dbReference type="Rhea" id="RHEA:15197"/>
        <dbReference type="Rhea" id="RHEA-COMP:12418"/>
        <dbReference type="Rhea" id="RHEA-COMP:12419"/>
        <dbReference type="ChEBI" id="CHEBI:15378"/>
        <dbReference type="ChEBI" id="CHEBI:57856"/>
        <dbReference type="ChEBI" id="CHEBI:59789"/>
        <dbReference type="ChEBI" id="CHEBI:90615"/>
        <dbReference type="ChEBI" id="CHEBI:90616"/>
        <dbReference type="EC" id="2.1.1.72"/>
    </reaction>
</comment>
<dbReference type="InterPro" id="IPR029063">
    <property type="entry name" value="SAM-dependent_MTases_sf"/>
</dbReference>
<dbReference type="AlphaFoldDB" id="I4IMD4"/>
<dbReference type="Pfam" id="PF02086">
    <property type="entry name" value="MethyltransfD12"/>
    <property type="match status" value="1"/>
</dbReference>
<dbReference type="Gene3D" id="1.10.1020.10">
    <property type="entry name" value="Adenine-specific Methyltransferase, Domain 2"/>
    <property type="match status" value="1"/>
</dbReference>
<evidence type="ECO:0000256" key="2">
    <source>
        <dbReference type="ARBA" id="ARBA00011900"/>
    </source>
</evidence>
<accession>I4IMD4</accession>
<dbReference type="InterPro" id="IPR023095">
    <property type="entry name" value="Ade_MeTrfase_dom_2"/>
</dbReference>
<evidence type="ECO:0000313" key="8">
    <source>
        <dbReference type="Proteomes" id="UP000004047"/>
    </source>
</evidence>
<dbReference type="GO" id="GO:1904047">
    <property type="term" value="F:S-adenosyl-L-methionine binding"/>
    <property type="evidence" value="ECO:0007669"/>
    <property type="project" value="TreeGrafter"/>
</dbReference>
<gene>
    <name evidence="7" type="ORF">MICAK_1690003</name>
</gene>
<evidence type="ECO:0000256" key="5">
    <source>
        <dbReference type="ARBA" id="ARBA00022691"/>
    </source>
</evidence>
<dbReference type="InterPro" id="IPR012263">
    <property type="entry name" value="M_m6A_EcoRV"/>
</dbReference>
<dbReference type="GO" id="GO:0009007">
    <property type="term" value="F:site-specific DNA-methyltransferase (adenine-specific) activity"/>
    <property type="evidence" value="ECO:0007669"/>
    <property type="project" value="UniProtKB-EC"/>
</dbReference>
<dbReference type="PIRSF" id="PIRSF000398">
    <property type="entry name" value="M_m6A_EcoRV"/>
    <property type="match status" value="1"/>
</dbReference>
<evidence type="ECO:0000256" key="3">
    <source>
        <dbReference type="ARBA" id="ARBA00022603"/>
    </source>
</evidence>
<dbReference type="HOGENOM" id="CLU_063430_6_0_3"/>
<dbReference type="Proteomes" id="UP000004047">
    <property type="component" value="Unassembled WGS sequence"/>
</dbReference>
<dbReference type="GO" id="GO:0009307">
    <property type="term" value="P:DNA restriction-modification system"/>
    <property type="evidence" value="ECO:0007669"/>
    <property type="project" value="InterPro"/>
</dbReference>
<protein>
    <recommendedName>
        <fullName evidence="2">site-specific DNA-methyltransferase (adenine-specific)</fullName>
        <ecNumber evidence="2">2.1.1.72</ecNumber>
    </recommendedName>
</protein>
<evidence type="ECO:0000256" key="4">
    <source>
        <dbReference type="ARBA" id="ARBA00022679"/>
    </source>
</evidence>
<comment type="caution">
    <text evidence="7">The sequence shown here is derived from an EMBL/GenBank/DDBJ whole genome shotgun (WGS) entry which is preliminary data.</text>
</comment>
<dbReference type="InterPro" id="IPR012327">
    <property type="entry name" value="MeTrfase_D12"/>
</dbReference>
<dbReference type="Gene3D" id="3.40.50.150">
    <property type="entry name" value="Vaccinia Virus protein VP39"/>
    <property type="match status" value="1"/>
</dbReference>
<dbReference type="PANTHER" id="PTHR30481">
    <property type="entry name" value="DNA ADENINE METHYLASE"/>
    <property type="match status" value="1"/>
</dbReference>
<dbReference type="GO" id="GO:0006298">
    <property type="term" value="P:mismatch repair"/>
    <property type="evidence" value="ECO:0007669"/>
    <property type="project" value="TreeGrafter"/>
</dbReference>
<keyword evidence="4 7" id="KW-0808">Transferase</keyword>
<evidence type="ECO:0000256" key="6">
    <source>
        <dbReference type="ARBA" id="ARBA00047942"/>
    </source>
</evidence>
<dbReference type="PANTHER" id="PTHR30481:SF2">
    <property type="entry name" value="SITE-SPECIFIC DNA-METHYLTRANSFERASE (ADENINE-SPECIFIC)"/>
    <property type="match status" value="1"/>
</dbReference>
<keyword evidence="5" id="KW-0949">S-adenosyl-L-methionine</keyword>
<organism evidence="7 8">
    <name type="scientific">Microcystis aeruginosa PCC 9701</name>
    <dbReference type="NCBI Taxonomy" id="721123"/>
    <lineage>
        <taxon>Bacteria</taxon>
        <taxon>Bacillati</taxon>
        <taxon>Cyanobacteriota</taxon>
        <taxon>Cyanophyceae</taxon>
        <taxon>Oscillatoriophycideae</taxon>
        <taxon>Chroococcales</taxon>
        <taxon>Microcystaceae</taxon>
        <taxon>Microcystis</taxon>
    </lineage>
</organism>
<keyword evidence="3 7" id="KW-0489">Methyltransferase</keyword>
<comment type="similarity">
    <text evidence="1">Belongs to the N(4)/N(6)-methyltransferase family.</text>
</comment>
<sequence length="304" mass="35069">MRHNNPSAANCCKPQLCGFGDQQPNQTVAGKLVNKMSKIKSPLRYPGGKSRAIKQILPQIPVNIREYREPFFGGGSVFFAVKQLFGQQIKTYWINDLNYDLYCFWQCAQENIELLVAKITEIKQKYDNGRELFQDLTREDLKLTDFEKAVRFFILNRITFSGTVDSGGYSQAAFTSRFTDSSIARLTQIAPLLASVKITNQDYEELLFAEGKEVFIFLDPPYYSATKSRLYGVRGNLHTNFDHQRFADNMRQCQAKWLITYDDCPEIRNLFNFAHIIEWNLQYGMNNYKQGAAASGRELMIKNY</sequence>
<evidence type="ECO:0000256" key="1">
    <source>
        <dbReference type="ARBA" id="ARBA00006594"/>
    </source>
</evidence>
<dbReference type="GO" id="GO:0032259">
    <property type="term" value="P:methylation"/>
    <property type="evidence" value="ECO:0007669"/>
    <property type="project" value="UniProtKB-KW"/>
</dbReference>
<name>I4IMD4_MICAE</name>
<reference evidence="7 8" key="1">
    <citation type="submission" date="2012-04" db="EMBL/GenBank/DDBJ databases">
        <authorList>
            <person name="Genoscope - CEA"/>
        </authorList>
    </citation>
    <scope>NUCLEOTIDE SEQUENCE [LARGE SCALE GENOMIC DNA]</scope>
    <source>
        <strain evidence="7 8">9701</strain>
    </source>
</reference>
<dbReference type="SUPFAM" id="SSF53335">
    <property type="entry name" value="S-adenosyl-L-methionine-dependent methyltransferases"/>
    <property type="match status" value="1"/>
</dbReference>
<evidence type="ECO:0000313" key="7">
    <source>
        <dbReference type="EMBL" id="CCI35458.1"/>
    </source>
</evidence>
<dbReference type="PRINTS" id="PR00505">
    <property type="entry name" value="D12N6MTFRASE"/>
</dbReference>
<dbReference type="EMBL" id="CAIQ01000078">
    <property type="protein sequence ID" value="CCI35458.1"/>
    <property type="molecule type" value="Genomic_DNA"/>
</dbReference>
<dbReference type="GO" id="GO:0043565">
    <property type="term" value="F:sequence-specific DNA binding"/>
    <property type="evidence" value="ECO:0007669"/>
    <property type="project" value="TreeGrafter"/>
</dbReference>